<sequence>MAWSTVSSLLNLLLVDALSQPRFTPVRFASTNSCSDTYLVAGVDYILSQFKAAGSNATYPFNDSSTGPRFYFTNTTGKNPNFACGVFDRGTNKCTDRTGKPNSCSCFEVQVSRIYRFTYNMTAHRELSKQQIWMVWPGPPEIASEPYDIPEIRAKIELHGFESSFQTSQDFLVAGEDSTLIQIDVSGNNSVHALSGTHGPKFYYTTTDGVSHEGCLGFDPHSGSCTRRAGVRDACSCEMRTRGIYRLSYIKTATANTSRATVYLLWPGNPDLRSDNFTFPEIRDPTNKRGKSTERPNSGVTPTHGTESAPQADVGMSEDVKAYMATAAGVVALMAVVGGVSCVTRGGVERIPDKETATAPSTVSKQIGAELERKTAVSKQTGAELERETAVSKQTGAELERETAVSKQTGAELERETAVSKKTGAELERETAVSKQTGAELERETAVSKQTGAELERETAVSKQTGAKLERETAVSKQTGAELERETAVSKQTGAELERETAVSKQTRAELERETAVSKQTRAELERETAVSKQTRAELEKGTAENRTEADKCFFFNPSGHCSGGPVDFKRRYNEVWLSSSVNSRRVERTGCERDRGRNIELERALGVNSRPRTNTEPINLTIHPKLSYLATQNDPTSPLKTILPRYSKLSDLATQNYPTSPLKTILPRHSKLSYLTTQNYPISTDKPPAEVRRVTSA</sequence>
<evidence type="ECO:0000256" key="2">
    <source>
        <dbReference type="SAM" id="MobiDB-lite"/>
    </source>
</evidence>
<feature type="region of interest" description="Disordered" evidence="2">
    <location>
        <begin position="374"/>
        <end position="459"/>
    </location>
</feature>
<accession>A0AAE1A3E9</accession>
<feature type="chain" id="PRO_5042214298" evidence="3">
    <location>
        <begin position="20"/>
        <end position="698"/>
    </location>
</feature>
<evidence type="ECO:0000256" key="3">
    <source>
        <dbReference type="SAM" id="SignalP"/>
    </source>
</evidence>
<reference evidence="4" key="1">
    <citation type="journal article" date="2023" name="G3 (Bethesda)">
        <title>A reference genome for the long-term kleptoplast-retaining sea slug Elysia crispata morphotype clarki.</title>
        <authorList>
            <person name="Eastman K.E."/>
            <person name="Pendleton A.L."/>
            <person name="Shaikh M.A."/>
            <person name="Suttiyut T."/>
            <person name="Ogas R."/>
            <person name="Tomko P."/>
            <person name="Gavelis G."/>
            <person name="Widhalm J.R."/>
            <person name="Wisecaver J.H."/>
        </authorList>
    </citation>
    <scope>NUCLEOTIDE SEQUENCE</scope>
    <source>
        <strain evidence="4">ECLA1</strain>
    </source>
</reference>
<feature type="compositionally biased region" description="Polar residues" evidence="2">
    <location>
        <begin position="295"/>
        <end position="309"/>
    </location>
</feature>
<organism evidence="4 5">
    <name type="scientific">Elysia crispata</name>
    <name type="common">lettuce slug</name>
    <dbReference type="NCBI Taxonomy" id="231223"/>
    <lineage>
        <taxon>Eukaryota</taxon>
        <taxon>Metazoa</taxon>
        <taxon>Spiralia</taxon>
        <taxon>Lophotrochozoa</taxon>
        <taxon>Mollusca</taxon>
        <taxon>Gastropoda</taxon>
        <taxon>Heterobranchia</taxon>
        <taxon>Euthyneura</taxon>
        <taxon>Panpulmonata</taxon>
        <taxon>Sacoglossa</taxon>
        <taxon>Placobranchoidea</taxon>
        <taxon>Plakobranchidae</taxon>
        <taxon>Elysia</taxon>
    </lineage>
</organism>
<evidence type="ECO:0000256" key="1">
    <source>
        <dbReference type="SAM" id="Coils"/>
    </source>
</evidence>
<proteinExistence type="predicted"/>
<feature type="coiled-coil region" evidence="1">
    <location>
        <begin position="494"/>
        <end position="528"/>
    </location>
</feature>
<dbReference type="Proteomes" id="UP001283361">
    <property type="component" value="Unassembled WGS sequence"/>
</dbReference>
<dbReference type="AlphaFoldDB" id="A0AAE1A3E9"/>
<name>A0AAE1A3E9_9GAST</name>
<keyword evidence="3" id="KW-0732">Signal</keyword>
<evidence type="ECO:0000313" key="4">
    <source>
        <dbReference type="EMBL" id="KAK3780470.1"/>
    </source>
</evidence>
<gene>
    <name evidence="4" type="ORF">RRG08_024319</name>
</gene>
<keyword evidence="5" id="KW-1185">Reference proteome</keyword>
<feature type="signal peptide" evidence="3">
    <location>
        <begin position="1"/>
        <end position="19"/>
    </location>
</feature>
<feature type="compositionally biased region" description="Basic and acidic residues" evidence="2">
    <location>
        <begin position="412"/>
        <end position="432"/>
    </location>
</feature>
<dbReference type="EMBL" id="JAWDGP010002724">
    <property type="protein sequence ID" value="KAK3780470.1"/>
    <property type="molecule type" value="Genomic_DNA"/>
</dbReference>
<dbReference type="PANTHER" id="PTHR15993:SF6">
    <property type="entry name" value="HEMOGEN"/>
    <property type="match status" value="1"/>
</dbReference>
<keyword evidence="1" id="KW-0175">Coiled coil</keyword>
<dbReference type="PANTHER" id="PTHR15993">
    <property type="entry name" value="HEMOGEN"/>
    <property type="match status" value="1"/>
</dbReference>
<dbReference type="GO" id="GO:0030154">
    <property type="term" value="P:cell differentiation"/>
    <property type="evidence" value="ECO:0007669"/>
    <property type="project" value="InterPro"/>
</dbReference>
<comment type="caution">
    <text evidence="4">The sequence shown here is derived from an EMBL/GenBank/DDBJ whole genome shotgun (WGS) entry which is preliminary data.</text>
</comment>
<protein>
    <submittedName>
        <fullName evidence="4">Uncharacterized protein</fullName>
    </submittedName>
</protein>
<evidence type="ECO:0000313" key="5">
    <source>
        <dbReference type="Proteomes" id="UP001283361"/>
    </source>
</evidence>
<feature type="region of interest" description="Disordered" evidence="2">
    <location>
        <begin position="276"/>
        <end position="312"/>
    </location>
</feature>
<feature type="compositionally biased region" description="Basic and acidic residues" evidence="2">
    <location>
        <begin position="281"/>
        <end position="294"/>
    </location>
</feature>
<dbReference type="InterPro" id="IPR033272">
    <property type="entry name" value="Hemogen"/>
</dbReference>